<feature type="non-terminal residue" evidence="1">
    <location>
        <position position="1"/>
    </location>
</feature>
<comment type="caution">
    <text evidence="1">The sequence shown here is derived from an EMBL/GenBank/DDBJ whole genome shotgun (WGS) entry which is preliminary data.</text>
</comment>
<name>A0AA36D9D8_9BILA</name>
<accession>A0AA36D9D8</accession>
<evidence type="ECO:0000313" key="1">
    <source>
        <dbReference type="EMBL" id="CAJ0583544.1"/>
    </source>
</evidence>
<proteinExistence type="predicted"/>
<keyword evidence="2" id="KW-1185">Reference proteome</keyword>
<protein>
    <submittedName>
        <fullName evidence="1">Uncharacterized protein</fullName>
    </submittedName>
</protein>
<dbReference type="AlphaFoldDB" id="A0AA36D9D8"/>
<sequence length="71" mass="8485">MVDWRNKVLWQEKEHDSLSELVKEAKERNKRVKDDLTPIKPYFEVQAEYEALKERDKQLTAAIKANNVKKN</sequence>
<dbReference type="Proteomes" id="UP001177023">
    <property type="component" value="Unassembled WGS sequence"/>
</dbReference>
<reference evidence="1" key="1">
    <citation type="submission" date="2023-06" db="EMBL/GenBank/DDBJ databases">
        <authorList>
            <person name="Delattre M."/>
        </authorList>
    </citation>
    <scope>NUCLEOTIDE SEQUENCE</scope>
    <source>
        <strain evidence="1">AF72</strain>
    </source>
</reference>
<gene>
    <name evidence="1" type="ORF">MSPICULIGERA_LOCUS21617</name>
</gene>
<organism evidence="1 2">
    <name type="scientific">Mesorhabditis spiculigera</name>
    <dbReference type="NCBI Taxonomy" id="96644"/>
    <lineage>
        <taxon>Eukaryota</taxon>
        <taxon>Metazoa</taxon>
        <taxon>Ecdysozoa</taxon>
        <taxon>Nematoda</taxon>
        <taxon>Chromadorea</taxon>
        <taxon>Rhabditida</taxon>
        <taxon>Rhabditina</taxon>
        <taxon>Rhabditomorpha</taxon>
        <taxon>Rhabditoidea</taxon>
        <taxon>Rhabditidae</taxon>
        <taxon>Mesorhabditinae</taxon>
        <taxon>Mesorhabditis</taxon>
    </lineage>
</organism>
<evidence type="ECO:0000313" key="2">
    <source>
        <dbReference type="Proteomes" id="UP001177023"/>
    </source>
</evidence>
<dbReference type="EMBL" id="CATQJA010002665">
    <property type="protein sequence ID" value="CAJ0583544.1"/>
    <property type="molecule type" value="Genomic_DNA"/>
</dbReference>